<organism evidence="1 2">
    <name type="scientific">Azospira restricta</name>
    <dbReference type="NCBI Taxonomy" id="404405"/>
    <lineage>
        <taxon>Bacteria</taxon>
        <taxon>Pseudomonadati</taxon>
        <taxon>Pseudomonadota</taxon>
        <taxon>Betaproteobacteria</taxon>
        <taxon>Rhodocyclales</taxon>
        <taxon>Rhodocyclaceae</taxon>
        <taxon>Azospira</taxon>
    </lineage>
</organism>
<dbReference type="AlphaFoldDB" id="A0A974Y5Y1"/>
<dbReference type="Proteomes" id="UP000663444">
    <property type="component" value="Chromosome"/>
</dbReference>
<proteinExistence type="predicted"/>
<evidence type="ECO:0000313" key="2">
    <source>
        <dbReference type="Proteomes" id="UP000663444"/>
    </source>
</evidence>
<dbReference type="Pfam" id="PF13711">
    <property type="entry name" value="DUF4160"/>
    <property type="match status" value="1"/>
</dbReference>
<name>A0A974Y5Y1_9RHOO</name>
<keyword evidence="2" id="KW-1185">Reference proteome</keyword>
<dbReference type="InterPro" id="IPR025427">
    <property type="entry name" value="DUF4160"/>
</dbReference>
<accession>A0A974Y5Y1</accession>
<evidence type="ECO:0000313" key="1">
    <source>
        <dbReference type="EMBL" id="QRJ65736.1"/>
    </source>
</evidence>
<sequence length="95" mass="11172">MLPRTTRNERPTISQFFGIVIQIFWREHAPPHFHALYGEQEALIDIRTLSIIGGSMPKRALNLTIEWAIEHRLELMEDWELCQAKQQPKKIPPLE</sequence>
<dbReference type="EMBL" id="CP064781">
    <property type="protein sequence ID" value="QRJ65736.1"/>
    <property type="molecule type" value="Genomic_DNA"/>
</dbReference>
<gene>
    <name evidence="1" type="ORF">IWH25_12845</name>
</gene>
<reference evidence="1" key="1">
    <citation type="submission" date="2020-11" db="EMBL/GenBank/DDBJ databases">
        <title>Azospira restricta DSM 18626 genome sequence.</title>
        <authorList>
            <person name="Moe W.M."/>
        </authorList>
    </citation>
    <scope>NUCLEOTIDE SEQUENCE</scope>
    <source>
        <strain evidence="1">DSM 18626</strain>
    </source>
</reference>
<protein>
    <submittedName>
        <fullName evidence="1">DUF4160 domain-containing protein</fullName>
    </submittedName>
</protein>
<dbReference type="KEGG" id="ares:IWH25_12845"/>